<evidence type="ECO:0000256" key="6">
    <source>
        <dbReference type="SAM" id="Phobius"/>
    </source>
</evidence>
<dbReference type="InterPro" id="IPR050250">
    <property type="entry name" value="Macrolide_Exporter_MacB"/>
</dbReference>
<evidence type="ECO:0000259" key="7">
    <source>
        <dbReference type="Pfam" id="PF02687"/>
    </source>
</evidence>
<evidence type="ECO:0000313" key="9">
    <source>
        <dbReference type="Proteomes" id="UP000597338"/>
    </source>
</evidence>
<keyword evidence="9" id="KW-1185">Reference proteome</keyword>
<proteinExistence type="predicted"/>
<dbReference type="RefSeq" id="WP_229717539.1">
    <property type="nucleotide sequence ID" value="NZ_BMIK01000007.1"/>
</dbReference>
<evidence type="ECO:0000256" key="5">
    <source>
        <dbReference type="ARBA" id="ARBA00023136"/>
    </source>
</evidence>
<feature type="domain" description="ABC3 transporter permease C-terminal" evidence="7">
    <location>
        <begin position="62"/>
        <end position="154"/>
    </location>
</feature>
<keyword evidence="4 6" id="KW-1133">Transmembrane helix</keyword>
<protein>
    <recommendedName>
        <fullName evidence="7">ABC3 transporter permease C-terminal domain-containing protein</fullName>
    </recommendedName>
</protein>
<organism evidence="8 9">
    <name type="scientific">Parapedobacter defluvii</name>
    <dbReference type="NCBI Taxonomy" id="2045106"/>
    <lineage>
        <taxon>Bacteria</taxon>
        <taxon>Pseudomonadati</taxon>
        <taxon>Bacteroidota</taxon>
        <taxon>Sphingobacteriia</taxon>
        <taxon>Sphingobacteriales</taxon>
        <taxon>Sphingobacteriaceae</taxon>
        <taxon>Parapedobacter</taxon>
    </lineage>
</organism>
<keyword evidence="3 6" id="KW-0812">Transmembrane</keyword>
<feature type="transmembrane region" description="Helical" evidence="6">
    <location>
        <begin position="91"/>
        <end position="110"/>
    </location>
</feature>
<keyword evidence="2" id="KW-1003">Cell membrane</keyword>
<dbReference type="EMBL" id="BMIK01000007">
    <property type="protein sequence ID" value="GGC30288.1"/>
    <property type="molecule type" value="Genomic_DNA"/>
</dbReference>
<dbReference type="Pfam" id="PF02687">
    <property type="entry name" value="FtsX"/>
    <property type="match status" value="1"/>
</dbReference>
<sequence length="162" mass="18400">MIPNYFKTALRQLWRNKFISALTRGICTEIRGRTAYRNIDSPVCCDCHFNRVFGFIRPSAFTAQQKTKEIGIRKVLGASVAGIVTLLSKDFVQLVCLAIFIASPVAWWAMNRWLEDFVYRIDIQWWMFALAGVVAVVIALLTVSWQAIRAAVANPVDSLRDE</sequence>
<gene>
    <name evidence="8" type="ORF">GCM10011386_22880</name>
</gene>
<comment type="caution">
    <text evidence="8">The sequence shown here is derived from an EMBL/GenBank/DDBJ whole genome shotgun (WGS) entry which is preliminary data.</text>
</comment>
<dbReference type="Proteomes" id="UP000597338">
    <property type="component" value="Unassembled WGS sequence"/>
</dbReference>
<dbReference type="PANTHER" id="PTHR30572">
    <property type="entry name" value="MEMBRANE COMPONENT OF TRANSPORTER-RELATED"/>
    <property type="match status" value="1"/>
</dbReference>
<reference evidence="9" key="1">
    <citation type="journal article" date="2019" name="Int. J. Syst. Evol. Microbiol.">
        <title>The Global Catalogue of Microorganisms (GCM) 10K type strain sequencing project: providing services to taxonomists for standard genome sequencing and annotation.</title>
        <authorList>
            <consortium name="The Broad Institute Genomics Platform"/>
            <consortium name="The Broad Institute Genome Sequencing Center for Infectious Disease"/>
            <person name="Wu L."/>
            <person name="Ma J."/>
        </authorList>
    </citation>
    <scope>NUCLEOTIDE SEQUENCE [LARGE SCALE GENOMIC DNA]</scope>
    <source>
        <strain evidence="9">CGMCC 1.15342</strain>
    </source>
</reference>
<accession>A0ABQ1LV87</accession>
<comment type="subcellular location">
    <subcellularLocation>
        <location evidence="1">Cell membrane</location>
        <topology evidence="1">Multi-pass membrane protein</topology>
    </subcellularLocation>
</comment>
<name>A0ABQ1LV87_9SPHI</name>
<evidence type="ECO:0000313" key="8">
    <source>
        <dbReference type="EMBL" id="GGC30288.1"/>
    </source>
</evidence>
<evidence type="ECO:0000256" key="1">
    <source>
        <dbReference type="ARBA" id="ARBA00004651"/>
    </source>
</evidence>
<evidence type="ECO:0000256" key="3">
    <source>
        <dbReference type="ARBA" id="ARBA00022692"/>
    </source>
</evidence>
<evidence type="ECO:0000256" key="2">
    <source>
        <dbReference type="ARBA" id="ARBA00022475"/>
    </source>
</evidence>
<dbReference type="InterPro" id="IPR003838">
    <property type="entry name" value="ABC3_permease_C"/>
</dbReference>
<feature type="transmembrane region" description="Helical" evidence="6">
    <location>
        <begin position="125"/>
        <end position="145"/>
    </location>
</feature>
<keyword evidence="5 6" id="KW-0472">Membrane</keyword>
<evidence type="ECO:0000256" key="4">
    <source>
        <dbReference type="ARBA" id="ARBA00022989"/>
    </source>
</evidence>
<dbReference type="PANTHER" id="PTHR30572:SF18">
    <property type="entry name" value="ABC-TYPE MACROLIDE FAMILY EXPORT SYSTEM PERMEASE COMPONENT 2"/>
    <property type="match status" value="1"/>
</dbReference>